<evidence type="ECO:0000313" key="1">
    <source>
        <dbReference type="EMBL" id="RZO28145.1"/>
    </source>
</evidence>
<name>A0A520N411_9GAMM</name>
<dbReference type="SUPFAM" id="SSF57783">
    <property type="entry name" value="Zinc beta-ribbon"/>
    <property type="match status" value="1"/>
</dbReference>
<dbReference type="Proteomes" id="UP000318710">
    <property type="component" value="Unassembled WGS sequence"/>
</dbReference>
<comment type="caution">
    <text evidence="1">The sequence shown here is derived from an EMBL/GenBank/DDBJ whole genome shotgun (WGS) entry which is preliminary data.</text>
</comment>
<accession>A0A520N411</accession>
<proteinExistence type="predicted"/>
<gene>
    <name evidence="1" type="ORF">EVA93_01630</name>
</gene>
<organism evidence="1 2">
    <name type="scientific">SAR86 cluster bacterium</name>
    <dbReference type="NCBI Taxonomy" id="2030880"/>
    <lineage>
        <taxon>Bacteria</taxon>
        <taxon>Pseudomonadati</taxon>
        <taxon>Pseudomonadota</taxon>
        <taxon>Gammaproteobacteria</taxon>
        <taxon>SAR86 cluster</taxon>
    </lineage>
</organism>
<evidence type="ECO:0000313" key="2">
    <source>
        <dbReference type="Proteomes" id="UP000318710"/>
    </source>
</evidence>
<reference evidence="1 2" key="1">
    <citation type="submission" date="2019-02" db="EMBL/GenBank/DDBJ databases">
        <title>Prokaryotic population dynamics and viral predation in marine succession experiment using metagenomics: the confinement effect.</title>
        <authorList>
            <person name="Haro-Moreno J.M."/>
            <person name="Rodriguez-Valera F."/>
            <person name="Lopez-Perez M."/>
        </authorList>
    </citation>
    <scope>NUCLEOTIDE SEQUENCE [LARGE SCALE GENOMIC DNA]</scope>
    <source>
        <strain evidence="1">MED-G160</strain>
    </source>
</reference>
<dbReference type="EMBL" id="SHBF01000005">
    <property type="protein sequence ID" value="RZO28145.1"/>
    <property type="molecule type" value="Genomic_DNA"/>
</dbReference>
<protein>
    <submittedName>
        <fullName evidence="1">Uncharacterized protein</fullName>
    </submittedName>
</protein>
<dbReference type="InterPro" id="IPR012658">
    <property type="entry name" value="YheV"/>
</dbReference>
<dbReference type="Pfam" id="PF09526">
    <property type="entry name" value="DUF2387"/>
    <property type="match status" value="1"/>
</dbReference>
<sequence length="70" mass="8208">MKRFVQFIAGAICPECKSQDTIALNPTDDEIYCVNCDFVEKRPKQKSKDNINEIKVVNLEDFKKNREENR</sequence>
<dbReference type="AlphaFoldDB" id="A0A520N411"/>